<keyword evidence="2" id="KW-1185">Reference proteome</keyword>
<proteinExistence type="predicted"/>
<sequence length="635" mass="68725">MSSISLVHLAHPFCHGSSDSYSVCRPEPDNGTNGKSSHGHSNLLTVTNVVVSVVTTLQISNFYVTLGFLVLLMLSRQIIAVARSRGLLHSTPRAWKLAGMAAQRAQFHSTRLIQAETVKVPQMAESISEGTLKSWSKQVGDTVSADEEIATIETDKIDVSVNAPMAGKIVKFLANEEDTVTVGQDLFIIEPGEGGASSPVPQEQSSSESGKEASEASSVKDSEEPKDQQVEKGTPAPPPPSKSDTQPSSEAPKESKKDVEKASEKSKKDKDSSPAPVSVPGSRNETRIKMSRMRLRISERLKESQNAAASLTTFNEIDMSSLMEMRSKYKDSIQKEHDIKFGFMSAFTKACTLALKEVPAANASIEGDEIVYRDYVDLSVAVATPKGLVTPVLRNAEGMSLIQIEKEIAAVGKKARDGKLTLEDMAGGTFTISNGGVFGSLYGTPIINLPQAAVLGMHAIKDKPVVVNGQIVIRPIMVVALTYDHRLLDGREAVTFLGTYFAYFTSPSTSPSTPFEIPHRNPISISLLFLFALSRSCHGYLALTVDTWGSMVTSSAQALGVDEQRSFGPSSTGALRFRSFGATQWHYGVHMLSSDGAFTPSSPAFAYHYRLRDVGPFLHLAFSFLPSVHIIQLHR</sequence>
<dbReference type="Proteomes" id="UP000824881">
    <property type="component" value="Unassembled WGS sequence"/>
</dbReference>
<name>A0ACB7IVN6_PLECO</name>
<evidence type="ECO:0000313" key="1">
    <source>
        <dbReference type="EMBL" id="KAG9221779.1"/>
    </source>
</evidence>
<evidence type="ECO:0000313" key="2">
    <source>
        <dbReference type="Proteomes" id="UP000824881"/>
    </source>
</evidence>
<accession>A0ACB7IVN6</accession>
<protein>
    <submittedName>
        <fullName evidence="1">Uncharacterized protein</fullName>
    </submittedName>
</protein>
<dbReference type="EMBL" id="WQMT02000006">
    <property type="protein sequence ID" value="KAG9221779.1"/>
    <property type="molecule type" value="Genomic_DNA"/>
</dbReference>
<reference evidence="1 2" key="1">
    <citation type="journal article" date="2021" name="Appl. Environ. Microbiol.">
        <title>Genetic linkage and physical mapping for an oyster mushroom Pleurotus cornucopiae and QTL analysis for the trait cap color.</title>
        <authorList>
            <person name="Zhang Y."/>
            <person name="Gao W."/>
            <person name="Sonnenberg A."/>
            <person name="Chen Q."/>
            <person name="Zhang J."/>
            <person name="Huang C."/>
        </authorList>
    </citation>
    <scope>NUCLEOTIDE SEQUENCE [LARGE SCALE GENOMIC DNA]</scope>
    <source>
        <strain evidence="1">CCMSSC00406</strain>
    </source>
</reference>
<organism evidence="1 2">
    <name type="scientific">Pleurotus cornucopiae</name>
    <name type="common">Cornucopia mushroom</name>
    <dbReference type="NCBI Taxonomy" id="5321"/>
    <lineage>
        <taxon>Eukaryota</taxon>
        <taxon>Fungi</taxon>
        <taxon>Dikarya</taxon>
        <taxon>Basidiomycota</taxon>
        <taxon>Agaricomycotina</taxon>
        <taxon>Agaricomycetes</taxon>
        <taxon>Agaricomycetidae</taxon>
        <taxon>Agaricales</taxon>
        <taxon>Pleurotineae</taxon>
        <taxon>Pleurotaceae</taxon>
        <taxon>Pleurotus</taxon>
    </lineage>
</organism>
<comment type="caution">
    <text evidence="1">The sequence shown here is derived from an EMBL/GenBank/DDBJ whole genome shotgun (WGS) entry which is preliminary data.</text>
</comment>
<gene>
    <name evidence="1" type="ORF">CCMSSC00406_0006722</name>
</gene>